<name>A0A3Q8CCS0_9LACO</name>
<reference evidence="1 2" key="1">
    <citation type="submission" date="2016-11" db="EMBL/GenBank/DDBJ databases">
        <title>Interaction between Lactobacillus species and yeast in water kefir.</title>
        <authorList>
            <person name="Behr J."/>
            <person name="Xu D."/>
            <person name="Vogel R.F."/>
        </authorList>
    </citation>
    <scope>NUCLEOTIDE SEQUENCE [LARGE SCALE GENOMIC DNA]</scope>
    <source>
        <strain evidence="1 2">TMW 1.1827</strain>
    </source>
</reference>
<dbReference type="AlphaFoldDB" id="A0A3Q8CCS0"/>
<gene>
    <name evidence="1" type="ORF">BSQ50_09815</name>
</gene>
<dbReference type="EMBL" id="CP018180">
    <property type="protein sequence ID" value="AUJ32803.1"/>
    <property type="molecule type" value="Genomic_DNA"/>
</dbReference>
<proteinExistence type="predicted"/>
<sequence>MNFFKKFSHQEVTSFLQLTQDENPLHQQKLIVIPGNLLLLTLEIKYQQYFKKVPTHATIKFCHPAYLNDYLLFETSINFFQIKNIQQSVIAKGSWAK</sequence>
<accession>A0A3Q8CCS0</accession>
<dbReference type="KEGG" id="lng:BSQ50_09815"/>
<dbReference type="RefSeq" id="WP_148127067.1">
    <property type="nucleotide sequence ID" value="NZ_CP018180.1"/>
</dbReference>
<keyword evidence="2" id="KW-1185">Reference proteome</keyword>
<protein>
    <submittedName>
        <fullName evidence="1">Uncharacterized protein</fullName>
    </submittedName>
</protein>
<evidence type="ECO:0000313" key="1">
    <source>
        <dbReference type="EMBL" id="AUJ32803.1"/>
    </source>
</evidence>
<dbReference type="Proteomes" id="UP000324497">
    <property type="component" value="Chromosome"/>
</dbReference>
<organism evidence="1 2">
    <name type="scientific">Liquorilactobacillus nagelii</name>
    <dbReference type="NCBI Taxonomy" id="82688"/>
    <lineage>
        <taxon>Bacteria</taxon>
        <taxon>Bacillati</taxon>
        <taxon>Bacillota</taxon>
        <taxon>Bacilli</taxon>
        <taxon>Lactobacillales</taxon>
        <taxon>Lactobacillaceae</taxon>
        <taxon>Liquorilactobacillus</taxon>
    </lineage>
</organism>
<evidence type="ECO:0000313" key="2">
    <source>
        <dbReference type="Proteomes" id="UP000324497"/>
    </source>
</evidence>